<feature type="compositionally biased region" description="Pro residues" evidence="1">
    <location>
        <begin position="349"/>
        <end position="359"/>
    </location>
</feature>
<protein>
    <recommendedName>
        <fullName evidence="4">DUF2589 domain-containing protein</fullName>
    </recommendedName>
</protein>
<keyword evidence="3" id="KW-1185">Reference proteome</keyword>
<organism evidence="2 3">
    <name type="scientific">Sphingorhabdus buctiana</name>
    <dbReference type="NCBI Taxonomy" id="1508805"/>
    <lineage>
        <taxon>Bacteria</taxon>
        <taxon>Pseudomonadati</taxon>
        <taxon>Pseudomonadota</taxon>
        <taxon>Alphaproteobacteria</taxon>
        <taxon>Sphingomonadales</taxon>
        <taxon>Sphingomonadaceae</taxon>
        <taxon>Sphingorhabdus</taxon>
    </lineage>
</organism>
<evidence type="ECO:0000256" key="1">
    <source>
        <dbReference type="SAM" id="MobiDB-lite"/>
    </source>
</evidence>
<evidence type="ECO:0000313" key="2">
    <source>
        <dbReference type="EMBL" id="MFD1766685.1"/>
    </source>
</evidence>
<evidence type="ECO:0000313" key="3">
    <source>
        <dbReference type="Proteomes" id="UP001597215"/>
    </source>
</evidence>
<name>A0ABW4MCT9_9SPHN</name>
<proteinExistence type="predicted"/>
<feature type="compositionally biased region" description="Pro residues" evidence="1">
    <location>
        <begin position="319"/>
        <end position="338"/>
    </location>
</feature>
<sequence length="359" mass="37176">MAGRIPPPPRSNAMAAALARDAFGRTIAAPTDTAGSEPPPPSPFDQQASTAPKEKATDALGRRAGALMDEIAFPTFVASLLHGTYDAIVDSSIKQVEGFAELVSAVAKPLDQFAAENVTAGQVRAWLVEQYPQDVTLVEDRGSYTLAALRSPDDEDALSPPWLADFGAEGEELTAELLEERVLPAARNRVAQNRLSTLSTMVLLGMQRVVVKDGTVSAALKFRAAAADRAAVQYATSNDPQSGGTQWGARGSEGAITTVSTVAVNAQSDSELRADVTGNVRINFASETLPLDRFVGEAQRALLERHSRRSGPAPQTASAPPPVAPPTPAALPATPPQAAPVAGVAAPAPAVPPAPGGTT</sequence>
<dbReference type="Proteomes" id="UP001597215">
    <property type="component" value="Unassembled WGS sequence"/>
</dbReference>
<dbReference type="EMBL" id="JBHUEL010000007">
    <property type="protein sequence ID" value="MFD1766685.1"/>
    <property type="molecule type" value="Genomic_DNA"/>
</dbReference>
<gene>
    <name evidence="2" type="ORF">ACFSAG_07500</name>
</gene>
<feature type="region of interest" description="Disordered" evidence="1">
    <location>
        <begin position="305"/>
        <end position="359"/>
    </location>
</feature>
<feature type="compositionally biased region" description="Low complexity" evidence="1">
    <location>
        <begin position="339"/>
        <end position="348"/>
    </location>
</feature>
<evidence type="ECO:0008006" key="4">
    <source>
        <dbReference type="Google" id="ProtNLM"/>
    </source>
</evidence>
<comment type="caution">
    <text evidence="2">The sequence shown here is derived from an EMBL/GenBank/DDBJ whole genome shotgun (WGS) entry which is preliminary data.</text>
</comment>
<reference evidence="3" key="1">
    <citation type="journal article" date="2019" name="Int. J. Syst. Evol. Microbiol.">
        <title>The Global Catalogue of Microorganisms (GCM) 10K type strain sequencing project: providing services to taxonomists for standard genome sequencing and annotation.</title>
        <authorList>
            <consortium name="The Broad Institute Genomics Platform"/>
            <consortium name="The Broad Institute Genome Sequencing Center for Infectious Disease"/>
            <person name="Wu L."/>
            <person name="Ma J."/>
        </authorList>
    </citation>
    <scope>NUCLEOTIDE SEQUENCE [LARGE SCALE GENOMIC DNA]</scope>
    <source>
        <strain evidence="3">CGMCC 1.12449</strain>
    </source>
</reference>
<feature type="region of interest" description="Disordered" evidence="1">
    <location>
        <begin position="26"/>
        <end position="55"/>
    </location>
</feature>
<accession>A0ABW4MCT9</accession>